<evidence type="ECO:0000256" key="1">
    <source>
        <dbReference type="SAM" id="MobiDB-lite"/>
    </source>
</evidence>
<dbReference type="AlphaFoldDB" id="A0A1C3WTB6"/>
<evidence type="ECO:0000313" key="2">
    <source>
        <dbReference type="EMBL" id="SCB43292.1"/>
    </source>
</evidence>
<protein>
    <submittedName>
        <fullName evidence="2">Uncharacterized protein</fullName>
    </submittedName>
</protein>
<accession>A0A1C3WTB6</accession>
<keyword evidence="3" id="KW-1185">Reference proteome</keyword>
<reference evidence="3" key="1">
    <citation type="submission" date="2016-08" db="EMBL/GenBank/DDBJ databases">
        <authorList>
            <person name="Varghese N."/>
            <person name="Submissions Spin"/>
        </authorList>
    </citation>
    <scope>NUCLEOTIDE SEQUENCE [LARGE SCALE GENOMIC DNA]</scope>
    <source>
        <strain evidence="3">ERR11</strain>
    </source>
</reference>
<feature type="region of interest" description="Disordered" evidence="1">
    <location>
        <begin position="1"/>
        <end position="65"/>
    </location>
</feature>
<sequence length="65" mass="7096">MTFEMTSPETSRELPGAKPRIEEREPQEAIIEDAGETKESDRDLVHGDGGTIDVPAKPGDLSKDD</sequence>
<evidence type="ECO:0000313" key="3">
    <source>
        <dbReference type="Proteomes" id="UP000199184"/>
    </source>
</evidence>
<dbReference type="Proteomes" id="UP000199184">
    <property type="component" value="Unassembled WGS sequence"/>
</dbReference>
<dbReference type="RefSeq" id="WP_091959480.1">
    <property type="nucleotide sequence ID" value="NZ_FMAI01000009.1"/>
</dbReference>
<dbReference type="EMBL" id="FMAI01000009">
    <property type="protein sequence ID" value="SCB43292.1"/>
    <property type="molecule type" value="Genomic_DNA"/>
</dbReference>
<organism evidence="2 3">
    <name type="scientific">Bradyrhizobium shewense</name>
    <dbReference type="NCBI Taxonomy" id="1761772"/>
    <lineage>
        <taxon>Bacteria</taxon>
        <taxon>Pseudomonadati</taxon>
        <taxon>Pseudomonadota</taxon>
        <taxon>Alphaproteobacteria</taxon>
        <taxon>Hyphomicrobiales</taxon>
        <taxon>Nitrobacteraceae</taxon>
        <taxon>Bradyrhizobium</taxon>
    </lineage>
</organism>
<gene>
    <name evidence="2" type="ORF">GA0061098_1009265</name>
</gene>
<proteinExistence type="predicted"/>
<name>A0A1C3WTB6_9BRAD</name>
<feature type="compositionally biased region" description="Basic and acidic residues" evidence="1">
    <location>
        <begin position="35"/>
        <end position="46"/>
    </location>
</feature>